<dbReference type="InterPro" id="IPR000683">
    <property type="entry name" value="Gfo/Idh/MocA-like_OxRdtase_N"/>
</dbReference>
<organism evidence="5 6">
    <name type="scientific">Brevibacterium siliguriense</name>
    <dbReference type="NCBI Taxonomy" id="1136497"/>
    <lineage>
        <taxon>Bacteria</taxon>
        <taxon>Bacillati</taxon>
        <taxon>Actinomycetota</taxon>
        <taxon>Actinomycetes</taxon>
        <taxon>Micrococcales</taxon>
        <taxon>Brevibacteriaceae</taxon>
        <taxon>Brevibacterium</taxon>
    </lineage>
</organism>
<dbReference type="SUPFAM" id="SSF55347">
    <property type="entry name" value="Glyceraldehyde-3-phosphate dehydrogenase-like, C-terminal domain"/>
    <property type="match status" value="1"/>
</dbReference>
<keyword evidence="1" id="KW-0560">Oxidoreductase</keyword>
<dbReference type="PANTHER" id="PTHR43818">
    <property type="entry name" value="BCDNA.GH03377"/>
    <property type="match status" value="1"/>
</dbReference>
<dbReference type="PANTHER" id="PTHR43818:SF11">
    <property type="entry name" value="BCDNA.GH03377"/>
    <property type="match status" value="1"/>
</dbReference>
<feature type="domain" description="Gfo/Idh/MocA-like oxidoreductase N-terminal" evidence="3">
    <location>
        <begin position="12"/>
        <end position="124"/>
    </location>
</feature>
<dbReference type="Pfam" id="PF01408">
    <property type="entry name" value="GFO_IDH_MocA"/>
    <property type="match status" value="1"/>
</dbReference>
<dbReference type="Proteomes" id="UP000199597">
    <property type="component" value="Chromosome I"/>
</dbReference>
<gene>
    <name evidence="5" type="ORF">SAMN04489752_0465</name>
</gene>
<dbReference type="Gene3D" id="3.30.360.10">
    <property type="entry name" value="Dihydrodipicolinate Reductase, domain 2"/>
    <property type="match status" value="1"/>
</dbReference>
<dbReference type="InterPro" id="IPR055170">
    <property type="entry name" value="GFO_IDH_MocA-like_dom"/>
</dbReference>
<accession>A0A1H1MJQ0</accession>
<dbReference type="STRING" id="1136497.SAMN04489752_0465"/>
<dbReference type="InterPro" id="IPR036291">
    <property type="entry name" value="NAD(P)-bd_dom_sf"/>
</dbReference>
<evidence type="ECO:0000256" key="2">
    <source>
        <dbReference type="ARBA" id="ARBA00023027"/>
    </source>
</evidence>
<sequence>MLSDDTARSRGLRIGMLGGGFMGRVHSRAARSAGAALDTVASSRPERSAQAAAELGFETAASADDLLARSFDAVHICTPNDVHAAQSLRALDAGSNIICEKPLATDSHDARAVAARAAEVGLRGTVPFVYRYHPMVREARARFREGQAGTLLTVDAGYLQDWLLGSGDENWRVDSDQGGPSRAFADIGSHLVDLIEFIVDDRISSLVATTRTVHPRRGGTAVTTEDTVAVTIEFSGGAIGSLLVSQLAPGRKNGLTVEIAGTEASMRFEQERPEQLWFGRRTDSRLLVRDPDSLSADAARLCMVPAGHPQGYQDAFNAFVADSYAHFAGERPEGLPTLRDGLRAVLVTEAVLRSVRERSWVDVESLTVDEA</sequence>
<reference evidence="6" key="1">
    <citation type="submission" date="2016-10" db="EMBL/GenBank/DDBJ databases">
        <authorList>
            <person name="Varghese N."/>
            <person name="Submissions S."/>
        </authorList>
    </citation>
    <scope>NUCLEOTIDE SEQUENCE [LARGE SCALE GENOMIC DNA]</scope>
    <source>
        <strain evidence="6">DSM 23676</strain>
    </source>
</reference>
<protein>
    <submittedName>
        <fullName evidence="5">Predicted dehydrogenase</fullName>
    </submittedName>
</protein>
<evidence type="ECO:0000313" key="6">
    <source>
        <dbReference type="Proteomes" id="UP000199597"/>
    </source>
</evidence>
<dbReference type="OrthoDB" id="9792085at2"/>
<evidence type="ECO:0000259" key="3">
    <source>
        <dbReference type="Pfam" id="PF01408"/>
    </source>
</evidence>
<dbReference type="AlphaFoldDB" id="A0A1H1MJQ0"/>
<dbReference type="GO" id="GO:0016491">
    <property type="term" value="F:oxidoreductase activity"/>
    <property type="evidence" value="ECO:0007669"/>
    <property type="project" value="UniProtKB-KW"/>
</dbReference>
<dbReference type="GO" id="GO:0000166">
    <property type="term" value="F:nucleotide binding"/>
    <property type="evidence" value="ECO:0007669"/>
    <property type="project" value="InterPro"/>
</dbReference>
<name>A0A1H1MJQ0_9MICO</name>
<evidence type="ECO:0000313" key="5">
    <source>
        <dbReference type="EMBL" id="SDR87003.1"/>
    </source>
</evidence>
<dbReference type="Pfam" id="PF22725">
    <property type="entry name" value="GFO_IDH_MocA_C3"/>
    <property type="match status" value="1"/>
</dbReference>
<dbReference type="InterPro" id="IPR050463">
    <property type="entry name" value="Gfo/Idh/MocA_oxidrdct_glycsds"/>
</dbReference>
<evidence type="ECO:0000256" key="1">
    <source>
        <dbReference type="ARBA" id="ARBA00023002"/>
    </source>
</evidence>
<keyword evidence="6" id="KW-1185">Reference proteome</keyword>
<keyword evidence="2" id="KW-0520">NAD</keyword>
<dbReference type="Gene3D" id="3.40.50.720">
    <property type="entry name" value="NAD(P)-binding Rossmann-like Domain"/>
    <property type="match status" value="1"/>
</dbReference>
<feature type="domain" description="GFO/IDH/MocA-like oxidoreductase" evidence="4">
    <location>
        <begin position="136"/>
        <end position="266"/>
    </location>
</feature>
<dbReference type="SUPFAM" id="SSF51735">
    <property type="entry name" value="NAD(P)-binding Rossmann-fold domains"/>
    <property type="match status" value="1"/>
</dbReference>
<dbReference type="EMBL" id="LT629766">
    <property type="protein sequence ID" value="SDR87003.1"/>
    <property type="molecule type" value="Genomic_DNA"/>
</dbReference>
<proteinExistence type="predicted"/>
<evidence type="ECO:0000259" key="4">
    <source>
        <dbReference type="Pfam" id="PF22725"/>
    </source>
</evidence>
<dbReference type="RefSeq" id="WP_092009660.1">
    <property type="nucleotide sequence ID" value="NZ_LT629766.1"/>
</dbReference>